<name>A0A8D5UHG6_9BACL</name>
<dbReference type="EC" id="1.1.1.3" evidence="4 12"/>
<keyword evidence="6 12" id="KW-0028">Amino-acid biosynthesis</keyword>
<protein>
    <recommendedName>
        <fullName evidence="5 12">Homoserine dehydrogenase</fullName>
        <ecNumber evidence="4 12">1.1.1.3</ecNumber>
    </recommendedName>
</protein>
<organism evidence="16 17">
    <name type="scientific">Polycladomyces abyssicola</name>
    <dbReference type="NCBI Taxonomy" id="1125966"/>
    <lineage>
        <taxon>Bacteria</taxon>
        <taxon>Bacillati</taxon>
        <taxon>Bacillota</taxon>
        <taxon>Bacilli</taxon>
        <taxon>Bacillales</taxon>
        <taxon>Thermoactinomycetaceae</taxon>
        <taxon>Polycladomyces</taxon>
    </lineage>
</organism>
<dbReference type="KEGG" id="pabs:JIR001_25810"/>
<dbReference type="SUPFAM" id="SSF55347">
    <property type="entry name" value="Glyceraldehyde-3-phosphate dehydrogenase-like, C-terminal domain"/>
    <property type="match status" value="1"/>
</dbReference>
<evidence type="ECO:0000256" key="7">
    <source>
        <dbReference type="ARBA" id="ARBA00022697"/>
    </source>
</evidence>
<evidence type="ECO:0000256" key="6">
    <source>
        <dbReference type="ARBA" id="ARBA00022605"/>
    </source>
</evidence>
<keyword evidence="17" id="KW-1185">Reference proteome</keyword>
<evidence type="ECO:0000256" key="4">
    <source>
        <dbReference type="ARBA" id="ARBA00013213"/>
    </source>
</evidence>
<comment type="catalytic activity">
    <reaction evidence="11">
        <text>L-homoserine + NADP(+) = L-aspartate 4-semialdehyde + NADPH + H(+)</text>
        <dbReference type="Rhea" id="RHEA:15761"/>
        <dbReference type="ChEBI" id="CHEBI:15378"/>
        <dbReference type="ChEBI" id="CHEBI:57476"/>
        <dbReference type="ChEBI" id="CHEBI:57783"/>
        <dbReference type="ChEBI" id="CHEBI:58349"/>
        <dbReference type="ChEBI" id="CHEBI:537519"/>
        <dbReference type="EC" id="1.1.1.3"/>
    </reaction>
    <physiologicalReaction direction="right-to-left" evidence="11">
        <dbReference type="Rhea" id="RHEA:15763"/>
    </physiologicalReaction>
</comment>
<dbReference type="Pfam" id="PF00742">
    <property type="entry name" value="Homoserine_dh"/>
    <property type="match status" value="1"/>
</dbReference>
<evidence type="ECO:0000256" key="3">
    <source>
        <dbReference type="ARBA" id="ARBA00006753"/>
    </source>
</evidence>
<evidence type="ECO:0000256" key="1">
    <source>
        <dbReference type="ARBA" id="ARBA00005056"/>
    </source>
</evidence>
<dbReference type="PANTHER" id="PTHR43331:SF1">
    <property type="entry name" value="HOMOSERINE DEHYDROGENASE"/>
    <property type="match status" value="1"/>
</dbReference>
<evidence type="ECO:0000313" key="17">
    <source>
        <dbReference type="Proteomes" id="UP000677436"/>
    </source>
</evidence>
<dbReference type="GO" id="GO:0050661">
    <property type="term" value="F:NADP binding"/>
    <property type="evidence" value="ECO:0007669"/>
    <property type="project" value="InterPro"/>
</dbReference>
<proteinExistence type="inferred from homology"/>
<evidence type="ECO:0000259" key="14">
    <source>
        <dbReference type="Pfam" id="PF00742"/>
    </source>
</evidence>
<dbReference type="Gene3D" id="3.30.360.10">
    <property type="entry name" value="Dihydrodipicolinate Reductase, domain 2"/>
    <property type="match status" value="1"/>
</dbReference>
<sequence>MKRVNVALLGLGTVGTGTYKMLQSNQDVIARKTGTLFEVRRILVRDLTKKRKVEGVKHLLTTRFEDVLDAGVQVVIEAMGGIEPTRTYVMKAIEAGCHVVTANKELIAKHGVELEQLARGKGVQLLYEASVGGGIPVLGTLQHLLKANRIHKVSGIVNGTCNYILTQMSEYGRSFDSVLAEAQEKGYAEADPTADVEGFDSAHKLAILCRLAFGVDVAVDDIPRKGITDITVAELEIARRLGYSIKLLAQAEQYGEEGPVALQVAPTLVPLSHPLSGVRGVYNAIHVEGDVVQDVTLVGQGAGEQPTGSAVVEDLCNVYRLPALRAASLRRPMILPAGEESGIQFLLIETEEVLAADVADKWKADLLDTGIQVLDALIYPDHGRSHAAFLVRNWEPRLVSVLPVEWEVSIKRIITRPVLAASVAQEEKEVVSAGSVS</sequence>
<dbReference type="RefSeq" id="WP_212773096.1">
    <property type="nucleotide sequence ID" value="NZ_AP024601.1"/>
</dbReference>
<evidence type="ECO:0000313" key="16">
    <source>
        <dbReference type="EMBL" id="BCU82798.1"/>
    </source>
</evidence>
<evidence type="ECO:0000256" key="9">
    <source>
        <dbReference type="ARBA" id="ARBA00023053"/>
    </source>
</evidence>
<keyword evidence="12" id="KW-0521">NADP</keyword>
<dbReference type="UniPathway" id="UPA00051">
    <property type="reaction ID" value="UER00465"/>
</dbReference>
<evidence type="ECO:0000256" key="8">
    <source>
        <dbReference type="ARBA" id="ARBA00023002"/>
    </source>
</evidence>
<keyword evidence="8 12" id="KW-0560">Oxidoreductase</keyword>
<evidence type="ECO:0000256" key="2">
    <source>
        <dbReference type="ARBA" id="ARBA00005062"/>
    </source>
</evidence>
<keyword evidence="9" id="KW-0915">Sodium</keyword>
<evidence type="ECO:0000259" key="15">
    <source>
        <dbReference type="Pfam" id="PF03447"/>
    </source>
</evidence>
<evidence type="ECO:0000256" key="13">
    <source>
        <dbReference type="RuleBase" id="RU004171"/>
    </source>
</evidence>
<dbReference type="InterPro" id="IPR005106">
    <property type="entry name" value="Asp/hSer_DH_NAD-bd"/>
</dbReference>
<reference evidence="16" key="1">
    <citation type="journal article" date="2013" name="Int. J. Syst. Evol. Microbiol.">
        <title>Polycladomyces abyssicola gen. nov., sp. nov., a thermophilic filamentous bacterium isolated from hemipelagic sediment.</title>
        <authorList>
            <person name="Tsubouchi T."/>
            <person name="Shimane Y."/>
            <person name="Mori K."/>
            <person name="Usui K."/>
            <person name="Hiraki T."/>
            <person name="Tame A."/>
            <person name="Uematsu K."/>
            <person name="Maruyama T."/>
            <person name="Hatada Y."/>
        </authorList>
    </citation>
    <scope>NUCLEOTIDE SEQUENCE</scope>
    <source>
        <strain evidence="16">JIR-001</strain>
    </source>
</reference>
<feature type="domain" description="Homoserine dehydrogenase catalytic" evidence="14">
    <location>
        <begin position="136"/>
        <end position="315"/>
    </location>
</feature>
<dbReference type="PROSITE" id="PS01042">
    <property type="entry name" value="HOMOSER_DHGENASE"/>
    <property type="match status" value="1"/>
</dbReference>
<dbReference type="Proteomes" id="UP000677436">
    <property type="component" value="Chromosome"/>
</dbReference>
<keyword evidence="10 12" id="KW-0486">Methionine biosynthesis</keyword>
<dbReference type="EMBL" id="AP024601">
    <property type="protein sequence ID" value="BCU82798.1"/>
    <property type="molecule type" value="Genomic_DNA"/>
</dbReference>
<dbReference type="Pfam" id="PF03447">
    <property type="entry name" value="NAD_binding_3"/>
    <property type="match status" value="1"/>
</dbReference>
<comment type="pathway">
    <text evidence="2 12">Amino-acid biosynthesis; L-methionine biosynthesis via de novo pathway; L-homoserine from L-aspartate: step 3/3.</text>
</comment>
<dbReference type="InterPro" id="IPR019811">
    <property type="entry name" value="HDH_CS"/>
</dbReference>
<accession>A0A8D5UHG6</accession>
<dbReference type="InterPro" id="IPR036291">
    <property type="entry name" value="NAD(P)-bd_dom_sf"/>
</dbReference>
<dbReference type="NCBIfam" id="NF004976">
    <property type="entry name" value="PRK06349.1"/>
    <property type="match status" value="1"/>
</dbReference>
<evidence type="ECO:0000256" key="12">
    <source>
        <dbReference type="RuleBase" id="RU000579"/>
    </source>
</evidence>
<feature type="domain" description="Aspartate/homoserine dehydrogenase NAD-binding" evidence="15">
    <location>
        <begin position="10"/>
        <end position="128"/>
    </location>
</feature>
<dbReference type="SUPFAM" id="SSF51735">
    <property type="entry name" value="NAD(P)-binding Rossmann-fold domains"/>
    <property type="match status" value="1"/>
</dbReference>
<dbReference type="GO" id="GO:0009086">
    <property type="term" value="P:methionine biosynthetic process"/>
    <property type="evidence" value="ECO:0007669"/>
    <property type="project" value="UniProtKB-KW"/>
</dbReference>
<dbReference type="Gene3D" id="3.40.50.720">
    <property type="entry name" value="NAD(P)-binding Rossmann-like Domain"/>
    <property type="match status" value="1"/>
</dbReference>
<keyword evidence="7 12" id="KW-0791">Threonine biosynthesis</keyword>
<evidence type="ECO:0000256" key="5">
    <source>
        <dbReference type="ARBA" id="ARBA00013376"/>
    </source>
</evidence>
<dbReference type="FunFam" id="3.30.360.10:FF:000005">
    <property type="entry name" value="Homoserine dehydrogenase"/>
    <property type="match status" value="1"/>
</dbReference>
<dbReference type="AlphaFoldDB" id="A0A8D5UHG6"/>
<gene>
    <name evidence="16" type="ORF">JIR001_25810</name>
</gene>
<comment type="pathway">
    <text evidence="1 12">Amino-acid biosynthesis; L-threonine biosynthesis; L-threonine from L-aspartate: step 3/5.</text>
</comment>
<dbReference type="InterPro" id="IPR001342">
    <property type="entry name" value="HDH_cat"/>
</dbReference>
<comment type="similarity">
    <text evidence="3 13">Belongs to the homoserine dehydrogenase family.</text>
</comment>
<dbReference type="PANTHER" id="PTHR43331">
    <property type="entry name" value="HOMOSERINE DEHYDROGENASE"/>
    <property type="match status" value="1"/>
</dbReference>
<evidence type="ECO:0000256" key="10">
    <source>
        <dbReference type="ARBA" id="ARBA00023167"/>
    </source>
</evidence>
<dbReference type="GO" id="GO:0004412">
    <property type="term" value="F:homoserine dehydrogenase activity"/>
    <property type="evidence" value="ECO:0007669"/>
    <property type="project" value="UniProtKB-EC"/>
</dbReference>
<dbReference type="UniPathway" id="UPA00050">
    <property type="reaction ID" value="UER00063"/>
</dbReference>
<evidence type="ECO:0000256" key="11">
    <source>
        <dbReference type="ARBA" id="ARBA00048841"/>
    </source>
</evidence>
<reference evidence="16" key="2">
    <citation type="journal article" date="2021" name="Microbiol. Resour. Announc.">
        <title>Complete Genome Sequence of Polycladomyces abyssicola JIR-001T, Isolated from Hemipelagic Sediment in Deep Seawater.</title>
        <authorList>
            <person name="Tsubouchi T."/>
            <person name="Kaneko Y."/>
        </authorList>
    </citation>
    <scope>NUCLEOTIDE SEQUENCE</scope>
    <source>
        <strain evidence="16">JIR-001</strain>
    </source>
</reference>
<dbReference type="GO" id="GO:0009088">
    <property type="term" value="P:threonine biosynthetic process"/>
    <property type="evidence" value="ECO:0007669"/>
    <property type="project" value="UniProtKB-UniPathway"/>
</dbReference>